<gene>
    <name evidence="1" type="ORF">FTUN_4594</name>
</gene>
<dbReference type="Proteomes" id="UP000503447">
    <property type="component" value="Chromosome"/>
</dbReference>
<evidence type="ECO:0000313" key="1">
    <source>
        <dbReference type="EMBL" id="QJW97031.1"/>
    </source>
</evidence>
<organism evidence="1 2">
    <name type="scientific">Frigoriglobus tundricola</name>
    <dbReference type="NCBI Taxonomy" id="2774151"/>
    <lineage>
        <taxon>Bacteria</taxon>
        <taxon>Pseudomonadati</taxon>
        <taxon>Planctomycetota</taxon>
        <taxon>Planctomycetia</taxon>
        <taxon>Gemmatales</taxon>
        <taxon>Gemmataceae</taxon>
        <taxon>Frigoriglobus</taxon>
    </lineage>
</organism>
<dbReference type="EMBL" id="CP053452">
    <property type="protein sequence ID" value="QJW97031.1"/>
    <property type="molecule type" value="Genomic_DNA"/>
</dbReference>
<reference evidence="2" key="1">
    <citation type="submission" date="2020-05" db="EMBL/GenBank/DDBJ databases">
        <title>Frigoriglobus tundricola gen. nov., sp. nov., a psychrotolerant cellulolytic planctomycete of the family Gemmataceae with two divergent copies of 16S rRNA gene.</title>
        <authorList>
            <person name="Kulichevskaya I.S."/>
            <person name="Ivanova A.A."/>
            <person name="Naumoff D.G."/>
            <person name="Beletsky A.V."/>
            <person name="Rijpstra W.I.C."/>
            <person name="Sinninghe Damste J.S."/>
            <person name="Mardanov A.V."/>
            <person name="Ravin N.V."/>
            <person name="Dedysh S.N."/>
        </authorList>
    </citation>
    <scope>NUCLEOTIDE SEQUENCE [LARGE SCALE GENOMIC DNA]</scope>
    <source>
        <strain evidence="2">PL17</strain>
    </source>
</reference>
<proteinExistence type="predicted"/>
<sequence>MSFVEGEPWDQRCARPRLAMGQRTYRRTGRYVGPKSIIGGIGNELRGTAFFPRPRNVRPAPE</sequence>
<dbReference type="AlphaFoldDB" id="A0A6M5YUU1"/>
<name>A0A6M5YUU1_9BACT</name>
<dbReference type="KEGG" id="ftj:FTUN_4594"/>
<accession>A0A6M5YUU1</accession>
<protein>
    <submittedName>
        <fullName evidence="1">Uncharacterized protein</fullName>
    </submittedName>
</protein>
<keyword evidence="2" id="KW-1185">Reference proteome</keyword>
<evidence type="ECO:0000313" key="2">
    <source>
        <dbReference type="Proteomes" id="UP000503447"/>
    </source>
</evidence>